<evidence type="ECO:0000256" key="9">
    <source>
        <dbReference type="SAM" id="Phobius"/>
    </source>
</evidence>
<reference evidence="10 11" key="1">
    <citation type="submission" date="2020-10" db="EMBL/GenBank/DDBJ databases">
        <title>Phylogeny of dyella-like bacteria.</title>
        <authorList>
            <person name="Fu J."/>
        </authorList>
    </citation>
    <scope>NUCLEOTIDE SEQUENCE [LARGE SCALE GENOMIC DNA]</scope>
    <source>
        <strain evidence="10 11">DHOB09</strain>
    </source>
</reference>
<dbReference type="PANTHER" id="PTHR33281:SF19">
    <property type="entry name" value="VOLTAGE-DEPENDENT ANION CHANNEL-FORMING PROTEIN YNEE"/>
    <property type="match status" value="1"/>
</dbReference>
<dbReference type="RefSeq" id="WP_188795630.1">
    <property type="nucleotide sequence ID" value="NZ_BMIZ01000001.1"/>
</dbReference>
<dbReference type="Proteomes" id="UP000663181">
    <property type="component" value="Chromosome"/>
</dbReference>
<evidence type="ECO:0000256" key="5">
    <source>
        <dbReference type="ARBA" id="ARBA00022989"/>
    </source>
</evidence>
<keyword evidence="3" id="KW-1003">Cell membrane</keyword>
<dbReference type="EMBL" id="CP064030">
    <property type="protein sequence ID" value="QRN53593.1"/>
    <property type="molecule type" value="Genomic_DNA"/>
</dbReference>
<keyword evidence="5 9" id="KW-1133">Transmembrane helix</keyword>
<dbReference type="PANTHER" id="PTHR33281">
    <property type="entry name" value="UPF0187 PROTEIN YNEE"/>
    <property type="match status" value="1"/>
</dbReference>
<feature type="transmembrane region" description="Helical" evidence="9">
    <location>
        <begin position="224"/>
        <end position="253"/>
    </location>
</feature>
<evidence type="ECO:0000256" key="1">
    <source>
        <dbReference type="ARBA" id="ARBA00004651"/>
    </source>
</evidence>
<protein>
    <submittedName>
        <fullName evidence="10">Bestrophin</fullName>
    </submittedName>
</protein>
<dbReference type="Pfam" id="PF25539">
    <property type="entry name" value="Bestrophin_2"/>
    <property type="match status" value="1"/>
</dbReference>
<keyword evidence="6" id="KW-0406">Ion transport</keyword>
<comment type="similarity">
    <text evidence="8">Belongs to the anion channel-forming bestrophin (TC 1.A.46) family.</text>
</comment>
<keyword evidence="4 9" id="KW-0812">Transmembrane</keyword>
<evidence type="ECO:0000256" key="7">
    <source>
        <dbReference type="ARBA" id="ARBA00023136"/>
    </source>
</evidence>
<feature type="transmembrane region" description="Helical" evidence="9">
    <location>
        <begin position="21"/>
        <end position="42"/>
    </location>
</feature>
<comment type="subcellular location">
    <subcellularLocation>
        <location evidence="1">Cell membrane</location>
        <topology evidence="1">Multi-pass membrane protein</topology>
    </subcellularLocation>
</comment>
<feature type="transmembrane region" description="Helical" evidence="9">
    <location>
        <begin position="54"/>
        <end position="72"/>
    </location>
</feature>
<proteinExistence type="inferred from homology"/>
<accession>A0ABX7GU60</accession>
<sequence>MIVRPHKAHSVTTLLFAMKGSIVPIIWPRVLYTMLLSVAIVVADRNGVATHFQLNAAPLTLLGLTLAIFLGFRNTVAYQRWWEGRTLWGELVITARNLTRQTLSFLPALPEAQRRQLVYGVIGFTHALRHYLRGTDAEPDLRSWLPAEVCAKALASPNPPNKVLGMLGEAYAKRAREAGIDSMLLVEMDRELNRLSNVLGGCERIKNTPIPFAYILLLHRTVHVYCFMLPFCLIGPLGWVTPLAVGIIAYTFFGLDAIGEQIEDPFDLLPNDLPLDAMSRTIEINLRSLLGESEIPPPLEPSNFVLT</sequence>
<evidence type="ECO:0000313" key="11">
    <source>
        <dbReference type="Proteomes" id="UP000663181"/>
    </source>
</evidence>
<evidence type="ECO:0000256" key="4">
    <source>
        <dbReference type="ARBA" id="ARBA00022692"/>
    </source>
</evidence>
<evidence type="ECO:0000313" key="10">
    <source>
        <dbReference type="EMBL" id="QRN53593.1"/>
    </source>
</evidence>
<evidence type="ECO:0000256" key="3">
    <source>
        <dbReference type="ARBA" id="ARBA00022475"/>
    </source>
</evidence>
<keyword evidence="7 9" id="KW-0472">Membrane</keyword>
<keyword evidence="11" id="KW-1185">Reference proteome</keyword>
<keyword evidence="2" id="KW-0813">Transport</keyword>
<dbReference type="InterPro" id="IPR044669">
    <property type="entry name" value="YneE/VCCN1/2-like"/>
</dbReference>
<name>A0ABX7GU60_9GAMM</name>
<organism evidence="10 11">
    <name type="scientific">Dyella caseinilytica</name>
    <dbReference type="NCBI Taxonomy" id="1849581"/>
    <lineage>
        <taxon>Bacteria</taxon>
        <taxon>Pseudomonadati</taxon>
        <taxon>Pseudomonadota</taxon>
        <taxon>Gammaproteobacteria</taxon>
        <taxon>Lysobacterales</taxon>
        <taxon>Rhodanobacteraceae</taxon>
        <taxon>Dyella</taxon>
    </lineage>
</organism>
<evidence type="ECO:0000256" key="2">
    <source>
        <dbReference type="ARBA" id="ARBA00022448"/>
    </source>
</evidence>
<gene>
    <name evidence="10" type="ORF">ISN74_19670</name>
</gene>
<evidence type="ECO:0000256" key="8">
    <source>
        <dbReference type="ARBA" id="ARBA00034708"/>
    </source>
</evidence>
<evidence type="ECO:0000256" key="6">
    <source>
        <dbReference type="ARBA" id="ARBA00023065"/>
    </source>
</evidence>